<evidence type="ECO:0000313" key="11">
    <source>
        <dbReference type="Proteomes" id="UP001642487"/>
    </source>
</evidence>
<accession>A0ABP0YJG1</accession>
<evidence type="ECO:0000256" key="7">
    <source>
        <dbReference type="ARBA" id="ARBA00023004"/>
    </source>
</evidence>
<comment type="cofactor">
    <cofactor evidence="1">
        <name>heme</name>
        <dbReference type="ChEBI" id="CHEBI:30413"/>
    </cofactor>
</comment>
<dbReference type="PANTHER" id="PTHR47943">
    <property type="entry name" value="CYTOCHROME P450 93A3-LIKE"/>
    <property type="match status" value="1"/>
</dbReference>
<keyword evidence="8" id="KW-0503">Monooxygenase</keyword>
<protein>
    <recommendedName>
        <fullName evidence="12">Cytochrome P450</fullName>
    </recommendedName>
</protein>
<comment type="subcellular location">
    <subcellularLocation>
        <location evidence="2">Membrane</location>
    </subcellularLocation>
</comment>
<comment type="similarity">
    <text evidence="3">Belongs to the cytochrome P450 family.</text>
</comment>
<keyword evidence="5" id="KW-0479">Metal-binding</keyword>
<dbReference type="Gene3D" id="1.10.630.10">
    <property type="entry name" value="Cytochrome P450"/>
    <property type="match status" value="1"/>
</dbReference>
<keyword evidence="6" id="KW-0560">Oxidoreductase</keyword>
<dbReference type="InterPro" id="IPR036396">
    <property type="entry name" value="Cyt_P450_sf"/>
</dbReference>
<keyword evidence="11" id="KW-1185">Reference proteome</keyword>
<dbReference type="SUPFAM" id="SSF48264">
    <property type="entry name" value="Cytochrome P450"/>
    <property type="match status" value="1"/>
</dbReference>
<sequence>MDRPPNDVLKHMYFSQNSVVVLKYGPHLRNVRKICTQELLGSQKVNSFKAMRSEEVGLLIEELREAAKSGVVVNLSSKLSSLSANMICLMVFGRKYEDKELDERGFKGMLQEAFRVAATLNFGDFIPFIAPLDLQGLIRHAKSVHEVYDRFFERIIDEHLESKNNDTKDFVDVMLDIMRSQDTDFQIDRSTIKTIMLVSKHFALSTFELLKIS</sequence>
<keyword evidence="9" id="KW-0472">Membrane</keyword>
<reference evidence="10 11" key="1">
    <citation type="submission" date="2024-03" db="EMBL/GenBank/DDBJ databases">
        <authorList>
            <person name="Gkanogiannis A."/>
            <person name="Becerra Lopez-Lavalle L."/>
        </authorList>
    </citation>
    <scope>NUCLEOTIDE SEQUENCE [LARGE SCALE GENOMIC DNA]</scope>
</reference>
<evidence type="ECO:0000256" key="2">
    <source>
        <dbReference type="ARBA" id="ARBA00004370"/>
    </source>
</evidence>
<evidence type="ECO:0000256" key="9">
    <source>
        <dbReference type="ARBA" id="ARBA00023136"/>
    </source>
</evidence>
<dbReference type="Pfam" id="PF00067">
    <property type="entry name" value="p450"/>
    <property type="match status" value="1"/>
</dbReference>
<gene>
    <name evidence="10" type="ORF">CITCOLO1_LOCUS12680</name>
</gene>
<keyword evidence="7" id="KW-0408">Iron</keyword>
<evidence type="ECO:0000256" key="4">
    <source>
        <dbReference type="ARBA" id="ARBA00022617"/>
    </source>
</evidence>
<evidence type="ECO:0000256" key="6">
    <source>
        <dbReference type="ARBA" id="ARBA00023002"/>
    </source>
</evidence>
<proteinExistence type="inferred from homology"/>
<dbReference type="Proteomes" id="UP001642487">
    <property type="component" value="Chromosome 4"/>
</dbReference>
<evidence type="ECO:0000256" key="1">
    <source>
        <dbReference type="ARBA" id="ARBA00001971"/>
    </source>
</evidence>
<evidence type="ECO:0000313" key="10">
    <source>
        <dbReference type="EMBL" id="CAK9320627.1"/>
    </source>
</evidence>
<dbReference type="InterPro" id="IPR001128">
    <property type="entry name" value="Cyt_P450"/>
</dbReference>
<name>A0ABP0YJG1_9ROSI</name>
<organism evidence="10 11">
    <name type="scientific">Citrullus colocynthis</name>
    <name type="common">colocynth</name>
    <dbReference type="NCBI Taxonomy" id="252529"/>
    <lineage>
        <taxon>Eukaryota</taxon>
        <taxon>Viridiplantae</taxon>
        <taxon>Streptophyta</taxon>
        <taxon>Embryophyta</taxon>
        <taxon>Tracheophyta</taxon>
        <taxon>Spermatophyta</taxon>
        <taxon>Magnoliopsida</taxon>
        <taxon>eudicotyledons</taxon>
        <taxon>Gunneridae</taxon>
        <taxon>Pentapetalae</taxon>
        <taxon>rosids</taxon>
        <taxon>fabids</taxon>
        <taxon>Cucurbitales</taxon>
        <taxon>Cucurbitaceae</taxon>
        <taxon>Benincaseae</taxon>
        <taxon>Citrullus</taxon>
    </lineage>
</organism>
<keyword evidence="4" id="KW-0349">Heme</keyword>
<evidence type="ECO:0000256" key="3">
    <source>
        <dbReference type="ARBA" id="ARBA00010617"/>
    </source>
</evidence>
<evidence type="ECO:0000256" key="5">
    <source>
        <dbReference type="ARBA" id="ARBA00022723"/>
    </source>
</evidence>
<evidence type="ECO:0000256" key="8">
    <source>
        <dbReference type="ARBA" id="ARBA00023033"/>
    </source>
</evidence>
<evidence type="ECO:0008006" key="12">
    <source>
        <dbReference type="Google" id="ProtNLM"/>
    </source>
</evidence>
<dbReference type="PANTHER" id="PTHR47943:SF2">
    <property type="entry name" value="CYTOCHROME P450"/>
    <property type="match status" value="1"/>
</dbReference>
<dbReference type="EMBL" id="OZ021738">
    <property type="protein sequence ID" value="CAK9320627.1"/>
    <property type="molecule type" value="Genomic_DNA"/>
</dbReference>